<evidence type="ECO:0000313" key="4">
    <source>
        <dbReference type="EMBL" id="HDM36370.1"/>
    </source>
</evidence>
<dbReference type="NCBIfam" id="NF004720">
    <property type="entry name" value="PRK06064.1"/>
    <property type="match status" value="1"/>
</dbReference>
<proteinExistence type="predicted"/>
<dbReference type="Gene3D" id="3.40.47.10">
    <property type="match status" value="1"/>
</dbReference>
<keyword evidence="1" id="KW-0414">Isoprene biosynthesis</keyword>
<feature type="non-terminal residue" evidence="4">
    <location>
        <position position="318"/>
    </location>
</feature>
<protein>
    <submittedName>
        <fullName evidence="4">Thiolase domain-containing protein</fullName>
    </submittedName>
</protein>
<feature type="domain" description="Thiolase N-terminal" evidence="2">
    <location>
        <begin position="4"/>
        <end position="224"/>
    </location>
</feature>
<dbReference type="EMBL" id="DQZR01000165">
    <property type="protein sequence ID" value="HDM36370.1"/>
    <property type="molecule type" value="Genomic_DNA"/>
</dbReference>
<evidence type="ECO:0000259" key="2">
    <source>
        <dbReference type="Pfam" id="PF00108"/>
    </source>
</evidence>
<feature type="domain" description="Thiolase C-terminal" evidence="3">
    <location>
        <begin position="244"/>
        <end position="318"/>
    </location>
</feature>
<sequence length="318" mass="33857">MRDVAIIGVGCTRFGELWDHSFRDLFVEAGLLAVEDAGIRGEDIDAIYLGNMSAGRFIEQEHVGALVVDHAGLASELHIPSTRVEAGCASGALALRCGIMAVASGWHDIVVAAGVEKMTDVSAGLAEDALASCTDREWEGFYGATLAGLFAMMARAHMKRYGTTREEMAMVSVKNHDNASYNPIAQFQNKISLDAVLNAGKVAEPLRLLDCSSIADGAAACVLAPLDIARRYTDTPVKVLASTQASDTIALHDRRDITTMDATVHAARKAFEIAGITPGDIDLAEVHDSYTISEIMAIEDLGFFRKGEGGKALERGAT</sequence>
<gene>
    <name evidence="4" type="ORF">ENG09_03835</name>
</gene>
<comment type="caution">
    <text evidence="4">The sequence shown here is derived from an EMBL/GenBank/DDBJ whole genome shotgun (WGS) entry which is preliminary data.</text>
</comment>
<dbReference type="InterPro" id="IPR020616">
    <property type="entry name" value="Thiolase_N"/>
</dbReference>
<dbReference type="Pfam" id="PF00108">
    <property type="entry name" value="Thiolase_N"/>
    <property type="match status" value="1"/>
</dbReference>
<dbReference type="AlphaFoldDB" id="A0A7C0X112"/>
<dbReference type="InterPro" id="IPR055140">
    <property type="entry name" value="Thiolase_C_2"/>
</dbReference>
<dbReference type="Pfam" id="PF22691">
    <property type="entry name" value="Thiolase_C_1"/>
    <property type="match status" value="1"/>
</dbReference>
<evidence type="ECO:0000259" key="3">
    <source>
        <dbReference type="Pfam" id="PF22691"/>
    </source>
</evidence>
<dbReference type="GO" id="GO:0016747">
    <property type="term" value="F:acyltransferase activity, transferring groups other than amino-acyl groups"/>
    <property type="evidence" value="ECO:0007669"/>
    <property type="project" value="InterPro"/>
</dbReference>
<dbReference type="GO" id="GO:0008299">
    <property type="term" value="P:isoprenoid biosynthetic process"/>
    <property type="evidence" value="ECO:0007669"/>
    <property type="project" value="UniProtKB-KW"/>
</dbReference>
<evidence type="ECO:0000256" key="1">
    <source>
        <dbReference type="ARBA" id="ARBA00023229"/>
    </source>
</evidence>
<dbReference type="InterPro" id="IPR016039">
    <property type="entry name" value="Thiolase-like"/>
</dbReference>
<dbReference type="Proteomes" id="UP000885863">
    <property type="component" value="Unassembled WGS sequence"/>
</dbReference>
<organism evidence="4">
    <name type="scientific">Candidatus Syntropharchaeum butanivorans</name>
    <dbReference type="NCBI Taxonomy" id="1839936"/>
    <lineage>
        <taxon>Archaea</taxon>
        <taxon>Methanobacteriati</taxon>
        <taxon>Methanobacteriota</taxon>
        <taxon>Stenosarchaea group</taxon>
        <taxon>Methanomicrobia</taxon>
        <taxon>Methanosarcinales</taxon>
        <taxon>ANME-2 cluster</taxon>
        <taxon>Candidatus Syntropharchaeum</taxon>
    </lineage>
</organism>
<accession>A0A7C0X112</accession>
<dbReference type="PANTHER" id="PTHR42870">
    <property type="entry name" value="ACETYL-COA C-ACETYLTRANSFERASE"/>
    <property type="match status" value="1"/>
</dbReference>
<dbReference type="SUPFAM" id="SSF53901">
    <property type="entry name" value="Thiolase-like"/>
    <property type="match status" value="2"/>
</dbReference>
<dbReference type="CDD" id="cd00829">
    <property type="entry name" value="SCP-x_thiolase"/>
    <property type="match status" value="1"/>
</dbReference>
<reference evidence="4" key="1">
    <citation type="journal article" date="2020" name="mSystems">
        <title>Genome- and Community-Level Interaction Insights into Carbon Utilization and Element Cycling Functions of Hydrothermarchaeota in Hydrothermal Sediment.</title>
        <authorList>
            <person name="Zhou Z."/>
            <person name="Liu Y."/>
            <person name="Xu W."/>
            <person name="Pan J."/>
            <person name="Luo Z.H."/>
            <person name="Li M."/>
        </authorList>
    </citation>
    <scope>NUCLEOTIDE SEQUENCE [LARGE SCALE GENOMIC DNA]</scope>
    <source>
        <strain evidence="4">HyVt-185</strain>
    </source>
</reference>
<dbReference type="PANTHER" id="PTHR42870:SF6">
    <property type="entry name" value="ACETYL-COA C-ACYLTRANSFERASE"/>
    <property type="match status" value="1"/>
</dbReference>
<name>A0A7C0X112_9EURY</name>